<evidence type="ECO:0000313" key="2">
    <source>
        <dbReference type="EMBL" id="SYW75730.1"/>
    </source>
</evidence>
<feature type="compositionally biased region" description="Acidic residues" evidence="1">
    <location>
        <begin position="17"/>
        <end position="28"/>
    </location>
</feature>
<sequence length="90" mass="10493">MPSQPNDPHIANNPLPEDSDDNEPDEPLLDLNDINKMDITTLRYMLIKLIIRERAASAIYKKPSRRPNFYEELSWTNDVLRETPKLTTKN</sequence>
<evidence type="ECO:0000256" key="1">
    <source>
        <dbReference type="SAM" id="MobiDB-lite"/>
    </source>
</evidence>
<name>A0A8H8TRF0_9BASI</name>
<accession>A0A8H8TRF0</accession>
<feature type="region of interest" description="Disordered" evidence="1">
    <location>
        <begin position="1"/>
        <end position="29"/>
    </location>
</feature>
<dbReference type="AlphaFoldDB" id="A0A8H8TRF0"/>
<keyword evidence="3" id="KW-1185">Reference proteome</keyword>
<dbReference type="Proteomes" id="UP000658997">
    <property type="component" value="Unassembled WGS sequence"/>
</dbReference>
<gene>
    <name evidence="2" type="ORF">UBRO2_00885</name>
</gene>
<comment type="caution">
    <text evidence="2">The sequence shown here is derived from an EMBL/GenBank/DDBJ whole genome shotgun (WGS) entry which is preliminary data.</text>
</comment>
<organism evidence="2 3">
    <name type="scientific">Ustilago bromivora</name>
    <dbReference type="NCBI Taxonomy" id="307758"/>
    <lineage>
        <taxon>Eukaryota</taxon>
        <taxon>Fungi</taxon>
        <taxon>Dikarya</taxon>
        <taxon>Basidiomycota</taxon>
        <taxon>Ustilaginomycotina</taxon>
        <taxon>Ustilaginomycetes</taxon>
        <taxon>Ustilaginales</taxon>
        <taxon>Ustilaginaceae</taxon>
        <taxon>Ustilago</taxon>
    </lineage>
</organism>
<evidence type="ECO:0000313" key="3">
    <source>
        <dbReference type="Proteomes" id="UP000658997"/>
    </source>
</evidence>
<protein>
    <submittedName>
        <fullName evidence="2">Uncharacterized protein</fullName>
    </submittedName>
</protein>
<dbReference type="EMBL" id="ULHB01000010">
    <property type="protein sequence ID" value="SYW75730.1"/>
    <property type="molecule type" value="Genomic_DNA"/>
</dbReference>
<proteinExistence type="predicted"/>
<reference evidence="2" key="1">
    <citation type="submission" date="2018-08" db="EMBL/GenBank/DDBJ databases">
        <authorList>
            <person name="Guldener U."/>
        </authorList>
    </citation>
    <scope>NUCLEOTIDE SEQUENCE</scope>
    <source>
        <strain evidence="2">UB2</strain>
    </source>
</reference>